<dbReference type="AlphaFoldDB" id="A0A6J4TW05"/>
<feature type="non-terminal residue" evidence="2">
    <location>
        <position position="128"/>
    </location>
</feature>
<evidence type="ECO:0000256" key="1">
    <source>
        <dbReference type="SAM" id="MobiDB-lite"/>
    </source>
</evidence>
<reference evidence="2" key="1">
    <citation type="submission" date="2020-02" db="EMBL/GenBank/DDBJ databases">
        <authorList>
            <person name="Meier V. D."/>
        </authorList>
    </citation>
    <scope>NUCLEOTIDE SEQUENCE</scope>
    <source>
        <strain evidence="2">AVDCRST_MAG31</strain>
    </source>
</reference>
<sequence>ADRRIHRRPPRGLVPGGVQRHQGVHRQLRRGAGQRAEGYGCHRHLPQARRDRDRVLRARRHGGHQGRPGQEGRPRGRRQDRLGSDEGRQGKRRLRPQEQGAGVGIGHPAGIRDRGHAPPAGGAGQRVL</sequence>
<gene>
    <name evidence="2" type="ORF">AVDCRST_MAG31-2643</name>
</gene>
<protein>
    <submittedName>
        <fullName evidence="2">Uncharacterized protein</fullName>
    </submittedName>
</protein>
<proteinExistence type="predicted"/>
<evidence type="ECO:0000313" key="2">
    <source>
        <dbReference type="EMBL" id="CAA9533922.1"/>
    </source>
</evidence>
<feature type="compositionally biased region" description="Basic residues" evidence="1">
    <location>
        <begin position="1"/>
        <end position="10"/>
    </location>
</feature>
<dbReference type="EMBL" id="CADCWA010000200">
    <property type="protein sequence ID" value="CAA9533922.1"/>
    <property type="molecule type" value="Genomic_DNA"/>
</dbReference>
<feature type="non-terminal residue" evidence="2">
    <location>
        <position position="1"/>
    </location>
</feature>
<name>A0A6J4TW05_9SPHN</name>
<feature type="region of interest" description="Disordered" evidence="1">
    <location>
        <begin position="1"/>
        <end position="128"/>
    </location>
</feature>
<feature type="compositionally biased region" description="Basic and acidic residues" evidence="1">
    <location>
        <begin position="70"/>
        <end position="89"/>
    </location>
</feature>
<accession>A0A6J4TW05</accession>
<organism evidence="2">
    <name type="scientific">uncultured Sphingomonas sp</name>
    <dbReference type="NCBI Taxonomy" id="158754"/>
    <lineage>
        <taxon>Bacteria</taxon>
        <taxon>Pseudomonadati</taxon>
        <taxon>Pseudomonadota</taxon>
        <taxon>Alphaproteobacteria</taxon>
        <taxon>Sphingomonadales</taxon>
        <taxon>Sphingomonadaceae</taxon>
        <taxon>Sphingomonas</taxon>
        <taxon>environmental samples</taxon>
    </lineage>
</organism>